<evidence type="ECO:0000313" key="3">
    <source>
        <dbReference type="Proteomes" id="UP001059893"/>
    </source>
</evidence>
<proteinExistence type="predicted"/>
<protein>
    <recommendedName>
        <fullName evidence="1">Beta-ketoacyl synthase C-terminal domain-containing protein</fullName>
    </recommendedName>
</protein>
<dbReference type="EMBL" id="JABSND010000569">
    <property type="protein sequence ID" value="KAI6289924.1"/>
    <property type="molecule type" value="Genomic_DNA"/>
</dbReference>
<dbReference type="InterPro" id="IPR014031">
    <property type="entry name" value="Ketoacyl_synth_C"/>
</dbReference>
<dbReference type="Gene3D" id="3.40.47.10">
    <property type="match status" value="1"/>
</dbReference>
<dbReference type="InterPro" id="IPR016039">
    <property type="entry name" value="Thiolase-like"/>
</dbReference>
<dbReference type="Pfam" id="PF02801">
    <property type="entry name" value="Ketoacyl-synt_C"/>
    <property type="match status" value="1"/>
</dbReference>
<name>A0ABQ8N232_PYRGI</name>
<evidence type="ECO:0000259" key="1">
    <source>
        <dbReference type="Pfam" id="PF02801"/>
    </source>
</evidence>
<dbReference type="Proteomes" id="UP001059893">
    <property type="component" value="Unassembled WGS sequence"/>
</dbReference>
<sequence>MARAKVAETSARRFYCSPEFYAQDASISSLRGALAVWGLTIDDLDVASLHGTSTVLGDLNETAVLQKQLSHLGRSAGNPIACVCQKAVVGHGKACAAAFATNGSLQIMTSPDRIVPGNPNADNIDEKLQDRDLLYFPGSKHGIGKDLVKAFTVTSFGFGQKGAQIVGVNPNFLFAALEGREQFEQYIVRCRHRRARANRSFQEALYGGGEVRGIVKVKSSSVFAEMSKGQGLEEFLLERR</sequence>
<organism evidence="2 3">
    <name type="scientific">Pyricularia grisea</name>
    <name type="common">Crabgrass-specific blast fungus</name>
    <name type="synonym">Magnaporthe grisea</name>
    <dbReference type="NCBI Taxonomy" id="148305"/>
    <lineage>
        <taxon>Eukaryota</taxon>
        <taxon>Fungi</taxon>
        <taxon>Dikarya</taxon>
        <taxon>Ascomycota</taxon>
        <taxon>Pezizomycotina</taxon>
        <taxon>Sordariomycetes</taxon>
        <taxon>Sordariomycetidae</taxon>
        <taxon>Magnaporthales</taxon>
        <taxon>Pyriculariaceae</taxon>
        <taxon>Pyricularia</taxon>
    </lineage>
</organism>
<keyword evidence="3" id="KW-1185">Reference proteome</keyword>
<evidence type="ECO:0000313" key="2">
    <source>
        <dbReference type="EMBL" id="KAI6289924.1"/>
    </source>
</evidence>
<comment type="caution">
    <text evidence="2">The sequence shown here is derived from an EMBL/GenBank/DDBJ whole genome shotgun (WGS) entry which is preliminary data.</text>
</comment>
<accession>A0ABQ8N232</accession>
<gene>
    <name evidence="2" type="ORF">MCOR33_011643</name>
</gene>
<dbReference type="SUPFAM" id="SSF53901">
    <property type="entry name" value="Thiolase-like"/>
    <property type="match status" value="1"/>
</dbReference>
<feature type="domain" description="Beta-ketoacyl synthase C-terminal" evidence="1">
    <location>
        <begin position="25"/>
        <end position="109"/>
    </location>
</feature>
<reference evidence="2" key="1">
    <citation type="submission" date="2021-01" db="EMBL/GenBank/DDBJ databases">
        <title>Deciphering the adaptive evolutionary patterns associated with biogeogrpahic diversity in the finger millet blast pathogen Magnaporthe oryzae in Eastern Africa.</title>
        <authorList>
            <person name="Onyema G."/>
            <person name="Shittu T.A."/>
            <person name="Dodsworth S."/>
            <person name="Devilliers S."/>
            <person name="Muthumeenakshi S."/>
            <person name="Sreenivasaprasad S."/>
        </authorList>
    </citation>
    <scope>NUCLEOTIDE SEQUENCE</scope>
    <source>
        <strain evidence="2">D15/s37</strain>
    </source>
</reference>